<feature type="transmembrane region" description="Helical" evidence="1">
    <location>
        <begin position="84"/>
        <end position="102"/>
    </location>
</feature>
<sequence>MSRQAPHPLAVWTALCLPLVLVVAACFACIGGEDAVAAFFAQWRAEHPDALTIATFYTDWGNPALYLAFAGILAVGVKNRRAELVAQALAYLAAQLLFSLAIERVLKVGIGRPRPGVGGPLVPFSLDAAHNAMPSGHTAEMSVQTACLALFARSLAVPLLMGLLLALMGASRLAVGAHHPTDLLAGMALGCLGGVFASRLAPRLVPRIERAFSKGGK</sequence>
<dbReference type="PROSITE" id="PS51257">
    <property type="entry name" value="PROKAR_LIPOPROTEIN"/>
    <property type="match status" value="1"/>
</dbReference>
<dbReference type="Gene3D" id="1.20.144.10">
    <property type="entry name" value="Phosphatidic acid phosphatase type 2/haloperoxidase"/>
    <property type="match status" value="2"/>
</dbReference>
<dbReference type="OrthoDB" id="9801622at2"/>
<dbReference type="CDD" id="cd01610">
    <property type="entry name" value="PAP2_like"/>
    <property type="match status" value="1"/>
</dbReference>
<organism evidence="3 4">
    <name type="scientific">Humidesulfovibrio mexicanus</name>
    <dbReference type="NCBI Taxonomy" id="147047"/>
    <lineage>
        <taxon>Bacteria</taxon>
        <taxon>Pseudomonadati</taxon>
        <taxon>Thermodesulfobacteriota</taxon>
        <taxon>Desulfovibrionia</taxon>
        <taxon>Desulfovibrionales</taxon>
        <taxon>Desulfovibrionaceae</taxon>
        <taxon>Humidesulfovibrio</taxon>
    </lineage>
</organism>
<keyword evidence="1" id="KW-1133">Transmembrane helix</keyword>
<dbReference type="Proteomes" id="UP000198324">
    <property type="component" value="Unassembled WGS sequence"/>
</dbReference>
<gene>
    <name evidence="3" type="ORF">SAMN04488503_1014</name>
</gene>
<reference evidence="3 4" key="1">
    <citation type="submission" date="2017-06" db="EMBL/GenBank/DDBJ databases">
        <authorList>
            <person name="Kim H.J."/>
            <person name="Triplett B.A."/>
        </authorList>
    </citation>
    <scope>NUCLEOTIDE SEQUENCE [LARGE SCALE GENOMIC DNA]</scope>
    <source>
        <strain evidence="3 4">DSM 13116</strain>
    </source>
</reference>
<evidence type="ECO:0000256" key="1">
    <source>
        <dbReference type="SAM" id="Phobius"/>
    </source>
</evidence>
<dbReference type="InterPro" id="IPR000326">
    <property type="entry name" value="PAP2/HPO"/>
</dbReference>
<dbReference type="SMART" id="SM00014">
    <property type="entry name" value="acidPPc"/>
    <property type="match status" value="1"/>
</dbReference>
<name>A0A238YWJ6_9BACT</name>
<evidence type="ECO:0000313" key="4">
    <source>
        <dbReference type="Proteomes" id="UP000198324"/>
    </source>
</evidence>
<feature type="domain" description="Phosphatidic acid phosphatase type 2/haloperoxidase" evidence="2">
    <location>
        <begin position="87"/>
        <end position="198"/>
    </location>
</feature>
<dbReference type="SUPFAM" id="SSF48317">
    <property type="entry name" value="Acid phosphatase/Vanadium-dependent haloperoxidase"/>
    <property type="match status" value="1"/>
</dbReference>
<dbReference type="Pfam" id="PF01569">
    <property type="entry name" value="PAP2"/>
    <property type="match status" value="1"/>
</dbReference>
<dbReference type="InterPro" id="IPR036938">
    <property type="entry name" value="PAP2/HPO_sf"/>
</dbReference>
<dbReference type="EMBL" id="FZOC01000002">
    <property type="protein sequence ID" value="SNR74889.1"/>
    <property type="molecule type" value="Genomic_DNA"/>
</dbReference>
<evidence type="ECO:0000313" key="3">
    <source>
        <dbReference type="EMBL" id="SNR74889.1"/>
    </source>
</evidence>
<protein>
    <submittedName>
        <fullName evidence="3">Undecaprenyl-diphosphatase</fullName>
    </submittedName>
</protein>
<evidence type="ECO:0000259" key="2">
    <source>
        <dbReference type="SMART" id="SM00014"/>
    </source>
</evidence>
<dbReference type="AlphaFoldDB" id="A0A238YWJ6"/>
<keyword evidence="1" id="KW-0812">Transmembrane</keyword>
<keyword evidence="1" id="KW-0472">Membrane</keyword>
<accession>A0A238YWJ6</accession>
<feature type="transmembrane region" description="Helical" evidence="1">
    <location>
        <begin position="183"/>
        <end position="201"/>
    </location>
</feature>
<dbReference type="RefSeq" id="WP_089272398.1">
    <property type="nucleotide sequence ID" value="NZ_FZOC01000002.1"/>
</dbReference>
<proteinExistence type="predicted"/>
<feature type="transmembrane region" description="Helical" evidence="1">
    <location>
        <begin position="150"/>
        <end position="171"/>
    </location>
</feature>
<keyword evidence="4" id="KW-1185">Reference proteome</keyword>